<proteinExistence type="predicted"/>
<comment type="caution">
    <text evidence="3">The sequence shown here is derived from an EMBL/GenBank/DDBJ whole genome shotgun (WGS) entry which is preliminary data.</text>
</comment>
<evidence type="ECO:0000256" key="1">
    <source>
        <dbReference type="SAM" id="MobiDB-lite"/>
    </source>
</evidence>
<gene>
    <name evidence="3" type="ORF">BDP55DRAFT_634578</name>
</gene>
<keyword evidence="2" id="KW-1133">Transmembrane helix</keyword>
<organism evidence="3 4">
    <name type="scientific">Colletotrichum godetiae</name>
    <dbReference type="NCBI Taxonomy" id="1209918"/>
    <lineage>
        <taxon>Eukaryota</taxon>
        <taxon>Fungi</taxon>
        <taxon>Dikarya</taxon>
        <taxon>Ascomycota</taxon>
        <taxon>Pezizomycotina</taxon>
        <taxon>Sordariomycetes</taxon>
        <taxon>Hypocreomycetidae</taxon>
        <taxon>Glomerellales</taxon>
        <taxon>Glomerellaceae</taxon>
        <taxon>Colletotrichum</taxon>
        <taxon>Colletotrichum acutatum species complex</taxon>
    </lineage>
</organism>
<feature type="region of interest" description="Disordered" evidence="1">
    <location>
        <begin position="1"/>
        <end position="67"/>
    </location>
</feature>
<reference evidence="3" key="1">
    <citation type="submission" date="2021-06" db="EMBL/GenBank/DDBJ databases">
        <title>Comparative genomics, transcriptomics and evolutionary studies reveal genomic signatures of adaptation to plant cell wall in hemibiotrophic fungi.</title>
        <authorList>
            <consortium name="DOE Joint Genome Institute"/>
            <person name="Baroncelli R."/>
            <person name="Diaz J.F."/>
            <person name="Benocci T."/>
            <person name="Peng M."/>
            <person name="Battaglia E."/>
            <person name="Haridas S."/>
            <person name="Andreopoulos W."/>
            <person name="Labutti K."/>
            <person name="Pangilinan J."/>
            <person name="Floch G.L."/>
            <person name="Makela M.R."/>
            <person name="Henrissat B."/>
            <person name="Grigoriev I.V."/>
            <person name="Crouch J.A."/>
            <person name="De Vries R.P."/>
            <person name="Sukno S.A."/>
            <person name="Thon M.R."/>
        </authorList>
    </citation>
    <scope>NUCLEOTIDE SEQUENCE</scope>
    <source>
        <strain evidence="3">CBS 193.32</strain>
    </source>
</reference>
<keyword evidence="2" id="KW-0472">Membrane</keyword>
<feature type="compositionally biased region" description="Polar residues" evidence="1">
    <location>
        <begin position="1"/>
        <end position="14"/>
    </location>
</feature>
<dbReference type="EMBL" id="JAHMHR010000035">
    <property type="protein sequence ID" value="KAK1672820.1"/>
    <property type="molecule type" value="Genomic_DNA"/>
</dbReference>
<accession>A0AAJ0EV17</accession>
<name>A0AAJ0EV17_9PEZI</name>
<evidence type="ECO:0000256" key="2">
    <source>
        <dbReference type="SAM" id="Phobius"/>
    </source>
</evidence>
<keyword evidence="2" id="KW-0812">Transmembrane</keyword>
<sequence length="151" mass="16835">MSPMQTATRTPSSESENRRDPGPMDGRHPFPLADPPRAGLSDSLLIDPRTGREGGGRGEHGKARCSPGDFCFDETGKVDTTRQGDEASPDVVLVYTTLGLLLFRYVRAWYLPYMYSYMARLFLFDGIRYTGACLRRLVDLTKRGIIATRLA</sequence>
<evidence type="ECO:0000313" key="4">
    <source>
        <dbReference type="Proteomes" id="UP001224890"/>
    </source>
</evidence>
<protein>
    <submittedName>
        <fullName evidence="3">Uncharacterized protein</fullName>
    </submittedName>
</protein>
<evidence type="ECO:0000313" key="3">
    <source>
        <dbReference type="EMBL" id="KAK1672820.1"/>
    </source>
</evidence>
<dbReference type="GeneID" id="85457205"/>
<feature type="transmembrane region" description="Helical" evidence="2">
    <location>
        <begin position="92"/>
        <end position="110"/>
    </location>
</feature>
<feature type="compositionally biased region" description="Basic and acidic residues" evidence="1">
    <location>
        <begin position="15"/>
        <end position="28"/>
    </location>
</feature>
<dbReference type="RefSeq" id="XP_060426823.1">
    <property type="nucleotide sequence ID" value="XM_060572679.1"/>
</dbReference>
<dbReference type="AlphaFoldDB" id="A0AAJ0EV17"/>
<feature type="compositionally biased region" description="Basic and acidic residues" evidence="1">
    <location>
        <begin position="49"/>
        <end position="62"/>
    </location>
</feature>
<dbReference type="Proteomes" id="UP001224890">
    <property type="component" value="Unassembled WGS sequence"/>
</dbReference>
<keyword evidence="4" id="KW-1185">Reference proteome</keyword>